<organism evidence="2">
    <name type="scientific">Arion vulgaris</name>
    <dbReference type="NCBI Taxonomy" id="1028688"/>
    <lineage>
        <taxon>Eukaryota</taxon>
        <taxon>Metazoa</taxon>
        <taxon>Spiralia</taxon>
        <taxon>Lophotrochozoa</taxon>
        <taxon>Mollusca</taxon>
        <taxon>Gastropoda</taxon>
        <taxon>Heterobranchia</taxon>
        <taxon>Euthyneura</taxon>
        <taxon>Panpulmonata</taxon>
        <taxon>Eupulmonata</taxon>
        <taxon>Stylommatophora</taxon>
        <taxon>Helicina</taxon>
        <taxon>Arionoidea</taxon>
        <taxon>Arionidae</taxon>
        <taxon>Arion</taxon>
    </lineage>
</organism>
<dbReference type="AlphaFoldDB" id="A0A0B7C3Y6"/>
<feature type="compositionally biased region" description="Polar residues" evidence="1">
    <location>
        <begin position="1"/>
        <end position="32"/>
    </location>
</feature>
<dbReference type="EMBL" id="HACG01052470">
    <property type="protein sequence ID" value="CEK99341.1"/>
    <property type="molecule type" value="Transcribed_RNA"/>
</dbReference>
<sequence length="112" mass="11870">PPDMNVNINPSLSSNQSYSDALSMGSPSSIQAPSPFPDLGMAELSPLPSEVNLNIGQSYDNKIFSGHGNLHEASVYSPSTQSVNDNLPSPLIMPLENIDTNSPSSFMSFSTP</sequence>
<protein>
    <submittedName>
        <fullName evidence="2">Uncharacterized protein</fullName>
    </submittedName>
</protein>
<name>A0A0B7C3Y6_9EUPU</name>
<gene>
    <name evidence="2" type="primary">ORF221036</name>
</gene>
<evidence type="ECO:0000313" key="2">
    <source>
        <dbReference type="EMBL" id="CEK99341.1"/>
    </source>
</evidence>
<feature type="region of interest" description="Disordered" evidence="1">
    <location>
        <begin position="1"/>
        <end position="43"/>
    </location>
</feature>
<evidence type="ECO:0000256" key="1">
    <source>
        <dbReference type="SAM" id="MobiDB-lite"/>
    </source>
</evidence>
<proteinExistence type="predicted"/>
<feature type="non-terminal residue" evidence="2">
    <location>
        <position position="1"/>
    </location>
</feature>
<accession>A0A0B7C3Y6</accession>
<reference evidence="2" key="1">
    <citation type="submission" date="2014-12" db="EMBL/GenBank/DDBJ databases">
        <title>Insight into the proteome of Arion vulgaris.</title>
        <authorList>
            <person name="Aradska J."/>
            <person name="Bulat T."/>
            <person name="Smidak R."/>
            <person name="Sarate P."/>
            <person name="Gangsoo J."/>
            <person name="Sialana F."/>
            <person name="Bilban M."/>
            <person name="Lubec G."/>
        </authorList>
    </citation>
    <scope>NUCLEOTIDE SEQUENCE</scope>
    <source>
        <tissue evidence="2">Skin</tissue>
    </source>
</reference>
<feature type="non-terminal residue" evidence="2">
    <location>
        <position position="112"/>
    </location>
</feature>